<proteinExistence type="predicted"/>
<dbReference type="Proteomes" id="UP001152531">
    <property type="component" value="Unassembled WGS sequence"/>
</dbReference>
<evidence type="ECO:0000313" key="1">
    <source>
        <dbReference type="EMBL" id="CAH6718954.1"/>
    </source>
</evidence>
<gene>
    <name evidence="1" type="ORF">CLIB1444_01S18206</name>
</gene>
<comment type="caution">
    <text evidence="1">The sequence shown here is derived from an EMBL/GenBank/DDBJ whole genome shotgun (WGS) entry which is preliminary data.</text>
</comment>
<evidence type="ECO:0000313" key="2">
    <source>
        <dbReference type="Proteomes" id="UP001152531"/>
    </source>
</evidence>
<protein>
    <submittedName>
        <fullName evidence="1">Regulator of Ty1 transposition protein 103</fullName>
    </submittedName>
</protein>
<dbReference type="EMBL" id="CALSDN010000001">
    <property type="protein sequence ID" value="CAH6718954.1"/>
    <property type="molecule type" value="Genomic_DNA"/>
</dbReference>
<organism evidence="1 2">
    <name type="scientific">[Candida] jaroonii</name>
    <dbReference type="NCBI Taxonomy" id="467808"/>
    <lineage>
        <taxon>Eukaryota</taxon>
        <taxon>Fungi</taxon>
        <taxon>Dikarya</taxon>
        <taxon>Ascomycota</taxon>
        <taxon>Saccharomycotina</taxon>
        <taxon>Pichiomycetes</taxon>
        <taxon>Debaryomycetaceae</taxon>
        <taxon>Yamadazyma</taxon>
    </lineage>
</organism>
<name>A0ACA9Y1W8_9ASCO</name>
<sequence>MSFTEGGFVKKLENLQETQDSIVSISQWVLFHHRHISEICEIWKKFTLSAPSNKILSLLYLCNDVVQQSKHKQKLEILKVFATVIPQVISEVMVKLDDRIKPKVERLVNVWETRSVFTANDLNAMKQALTATPKPSKEPKLPTKPLNLPAIPLPPTPVTTPSTPSEIVSEILEVNNLFVHLNQLTDKSQTTLNEVGIQSMNYLPHDPSTTDLPETNEHITKLNDLEDLCKTTLDTFDQVKKSKKKIVDTLKQLVNSLENGLNADEYKKSIVKDKLSKLHQTRNQLQGQDPEDFSGYSYSDYTSANSEDEFVAPTYDSDSDTESPKFTSQSVEPLPKKPKKGRKRRKSVAFSDNVEIKEYDRDNLEVIKIIKSDDDFSDLSEFERTDHEDTDHETNEGNTPSVLDLLSKLT</sequence>
<accession>A0ACA9Y1W8</accession>
<reference evidence="1" key="1">
    <citation type="submission" date="2022-06" db="EMBL/GenBank/DDBJ databases">
        <authorList>
            <person name="Legras J.-L."/>
            <person name="Devillers H."/>
            <person name="Grondin C."/>
        </authorList>
    </citation>
    <scope>NUCLEOTIDE SEQUENCE</scope>
    <source>
        <strain evidence="1">CLIB 1444</strain>
    </source>
</reference>
<keyword evidence="2" id="KW-1185">Reference proteome</keyword>